<gene>
    <name evidence="2" type="ORF">Daesc_009037</name>
</gene>
<sequence length="540" mass="60955">METEGRNLRIDGKAVNAAQGGVSVEQQHIDQRKEHEINQNPQTNVIINNQYDRGIYERRMVPADPAASFIDQQLLRAIILARSDDIQYDDRVGSHVRVEQAERLTEYIASLWENTSSVVDSLNQSIRKFHVFGCLISATIGGVEIDPAILRCLDELAQMFYHAEDYLALCASRTLDKSLHEETVQTFEALAVLLRELVDGDLALYVLRAYKTFLNSTAFQNSAVDEIPYRRKDAKRQVLPMETHKGPSPATVAMQYLAHDPSQVMQDFEEAASSPGSINGGAMRYLHALTKQQDFKNWLRVDNSKVTNLLIHGGLDDDDSGGALISPLSYLCTRIPMEYVRKSRGDFIYLHYFCSLQRARQQNNNNNNSSSNKHTVASANACDIVRSLSGQLLTHGSLASAFDLSFLDEAWQRGLRSHDFVKTCQLFLRLLKQLEHHDLVVFCFLDSISLYETTASLRRDTETLFASLEEYSKTQRRRRRKAGGKRSDFIFKLLVTDAMATGYVRKYFRRKGEMIDLDGDDEPDDDGDGGGGVDLDVLYG</sequence>
<dbReference type="EMBL" id="JBANMG010000009">
    <property type="protein sequence ID" value="KAK6948965.1"/>
    <property type="molecule type" value="Genomic_DNA"/>
</dbReference>
<comment type="caution">
    <text evidence="2">The sequence shown here is derived from an EMBL/GenBank/DDBJ whole genome shotgun (WGS) entry which is preliminary data.</text>
</comment>
<reference evidence="2 3" key="1">
    <citation type="journal article" date="2024" name="Front Chem Biol">
        <title>Unveiling the potential of Daldinia eschscholtzii MFLUCC 19-0629 through bioactivity and bioinformatics studies for enhanced sustainable agriculture production.</title>
        <authorList>
            <person name="Brooks S."/>
            <person name="Weaver J.A."/>
            <person name="Klomchit A."/>
            <person name="Alharthi S.A."/>
            <person name="Onlamun T."/>
            <person name="Nurani R."/>
            <person name="Vong T.K."/>
            <person name="Alberti F."/>
            <person name="Greco C."/>
        </authorList>
    </citation>
    <scope>NUCLEOTIDE SEQUENCE [LARGE SCALE GENOMIC DNA]</scope>
    <source>
        <strain evidence="2">MFLUCC 19-0629</strain>
    </source>
</reference>
<accession>A0AAX6M8J1</accession>
<name>A0AAX6M8J1_9PEZI</name>
<proteinExistence type="predicted"/>
<organism evidence="2 3">
    <name type="scientific">Daldinia eschscholtzii</name>
    <dbReference type="NCBI Taxonomy" id="292717"/>
    <lineage>
        <taxon>Eukaryota</taxon>
        <taxon>Fungi</taxon>
        <taxon>Dikarya</taxon>
        <taxon>Ascomycota</taxon>
        <taxon>Pezizomycotina</taxon>
        <taxon>Sordariomycetes</taxon>
        <taxon>Xylariomycetidae</taxon>
        <taxon>Xylariales</taxon>
        <taxon>Hypoxylaceae</taxon>
        <taxon>Daldinia</taxon>
    </lineage>
</organism>
<dbReference type="PANTHER" id="PTHR40619:SF3">
    <property type="entry name" value="FUNGAL STAND N-TERMINAL GOODBYE DOMAIN-CONTAINING PROTEIN"/>
    <property type="match status" value="1"/>
</dbReference>
<protein>
    <submittedName>
        <fullName evidence="2">Uncharacterized protein</fullName>
    </submittedName>
</protein>
<evidence type="ECO:0000313" key="2">
    <source>
        <dbReference type="EMBL" id="KAK6948965.1"/>
    </source>
</evidence>
<feature type="compositionally biased region" description="Acidic residues" evidence="1">
    <location>
        <begin position="518"/>
        <end position="528"/>
    </location>
</feature>
<evidence type="ECO:0000256" key="1">
    <source>
        <dbReference type="SAM" id="MobiDB-lite"/>
    </source>
</evidence>
<keyword evidence="3" id="KW-1185">Reference proteome</keyword>
<dbReference type="AlphaFoldDB" id="A0AAX6M8J1"/>
<feature type="region of interest" description="Disordered" evidence="1">
    <location>
        <begin position="518"/>
        <end position="540"/>
    </location>
</feature>
<dbReference type="PANTHER" id="PTHR40619">
    <property type="entry name" value="FUNGAL STAND N-TERMINAL GOODBYE DOMAIN-CONTAINING PROTEIN"/>
    <property type="match status" value="1"/>
</dbReference>
<dbReference type="Proteomes" id="UP001369815">
    <property type="component" value="Unassembled WGS sequence"/>
</dbReference>
<evidence type="ECO:0000313" key="3">
    <source>
        <dbReference type="Proteomes" id="UP001369815"/>
    </source>
</evidence>